<dbReference type="PANTHER" id="PTHR23135">
    <property type="entry name" value="MUR LIGASE FAMILY MEMBER"/>
    <property type="match status" value="1"/>
</dbReference>
<evidence type="ECO:0000313" key="22">
    <source>
        <dbReference type="EMBL" id="SNZ06867.1"/>
    </source>
</evidence>
<dbReference type="InterPro" id="IPR018109">
    <property type="entry name" value="Folylpolyglutamate_synth_CS"/>
</dbReference>
<dbReference type="InterPro" id="IPR005761">
    <property type="entry name" value="UDP-N-AcMur-Glu-dNH2Pim_ligase"/>
</dbReference>
<evidence type="ECO:0000256" key="17">
    <source>
        <dbReference type="HAMAP-Rule" id="MF_00208"/>
    </source>
</evidence>
<evidence type="ECO:0000256" key="7">
    <source>
        <dbReference type="ARBA" id="ARBA00022960"/>
    </source>
</evidence>
<evidence type="ECO:0000256" key="4">
    <source>
        <dbReference type="ARBA" id="ARBA00022618"/>
    </source>
</evidence>
<keyword evidence="7 17" id="KW-0133">Cell shape</keyword>
<evidence type="ECO:0000256" key="12">
    <source>
        <dbReference type="ARBA" id="ARBA00066633"/>
    </source>
</evidence>
<dbReference type="NCBIfam" id="NF001124">
    <property type="entry name" value="PRK00139.1-2"/>
    <property type="match status" value="1"/>
</dbReference>
<reference evidence="23" key="1">
    <citation type="submission" date="2017-09" db="EMBL/GenBank/DDBJ databases">
        <authorList>
            <person name="Varghese N."/>
            <person name="Submissions S."/>
        </authorList>
    </citation>
    <scope>NUCLEOTIDE SEQUENCE [LARGE SCALE GENOMIC DNA]</scope>
    <source>
        <strain evidence="23">DSM 15103</strain>
    </source>
</reference>
<sequence>MDLKNINQLFDKNDFFHLGKEKLVAGITNNSKNVDKNFIFFAIKGTKSDGHQFVEEAIKKGAVCVVAEDINTAVKVKNQFPDISIIYTENTRKKQAEVARKFYEHPDKELKVIGVTGTNGKTTVSHLIAQLLELSGKNVGVIGTINYRVGERVISEGRTTPDSIEWFSLLRKMRDMGAEYVVAEISSHALDQYRVYRTDFSGTVFTNLSQDHLDYHKDMESYFNAKEKLFKAIGRYTPAVINTDDIYGRRIYEKYRDKNVSGYGRKNTDFVITDLKLSEKGSQFCIAYGEEKHQIRTSLIGLFNVYNVAAAFSLMVKMEFPVKDLIENIKRLKPVRGRVEIVKGNDFTVVIDYAHTPDALKNILETLNQFKKGRVITVFGAGGDRDKGKRPLMGKVASELSDIVVITTDNPRTENPLKIIEDIKKGIQQKEKITVIPDREKAIKKAVELAEKGDIVLIAGKGHETYQIIGDQIIHFDDREVAEKYIKKRQQMLPRQEKY</sequence>
<dbReference type="SUPFAM" id="SSF53244">
    <property type="entry name" value="MurD-like peptide ligases, peptide-binding domain"/>
    <property type="match status" value="1"/>
</dbReference>
<feature type="binding site" evidence="17">
    <location>
        <position position="186"/>
    </location>
    <ligand>
        <name>UDP-N-acetyl-alpha-D-muramoyl-L-alanyl-D-glutamate</name>
        <dbReference type="ChEBI" id="CHEBI:83900"/>
    </ligand>
</feature>
<dbReference type="OrthoDB" id="9800958at2"/>
<dbReference type="InterPro" id="IPR000713">
    <property type="entry name" value="Mur_ligase_N"/>
</dbReference>
<evidence type="ECO:0000256" key="6">
    <source>
        <dbReference type="ARBA" id="ARBA00022840"/>
    </source>
</evidence>
<feature type="binding site" evidence="17">
    <location>
        <begin position="409"/>
        <end position="412"/>
    </location>
    <ligand>
        <name>meso-2,6-diaminopimelate</name>
        <dbReference type="ChEBI" id="CHEBI:57791"/>
    </ligand>
</feature>
<dbReference type="GO" id="GO:0005737">
    <property type="term" value="C:cytoplasm"/>
    <property type="evidence" value="ECO:0007669"/>
    <property type="project" value="UniProtKB-SubCell"/>
</dbReference>
<feature type="binding site" evidence="17">
    <location>
        <position position="31"/>
    </location>
    <ligand>
        <name>UDP-N-acetyl-alpha-D-muramoyl-L-alanyl-D-glutamate</name>
        <dbReference type="ChEBI" id="CHEBI:83900"/>
    </ligand>
</feature>
<dbReference type="Pfam" id="PF02875">
    <property type="entry name" value="Mur_ligase_C"/>
    <property type="match status" value="1"/>
</dbReference>
<name>A0A285ND38_9AQUI</name>
<dbReference type="PROSITE" id="PS01011">
    <property type="entry name" value="FOLYLPOLYGLU_SYNT_1"/>
    <property type="match status" value="1"/>
</dbReference>
<comment type="cofactor">
    <cofactor evidence="17">
        <name>Mg(2+)</name>
        <dbReference type="ChEBI" id="CHEBI:18420"/>
    </cofactor>
</comment>
<dbReference type="SUPFAM" id="SSF53623">
    <property type="entry name" value="MurD-like peptide ligases, catalytic domain"/>
    <property type="match status" value="1"/>
</dbReference>
<feature type="domain" description="Mur ligase central" evidence="21">
    <location>
        <begin position="115"/>
        <end position="314"/>
    </location>
</feature>
<organism evidence="22 23">
    <name type="scientific">Persephonella hydrogeniphila</name>
    <dbReference type="NCBI Taxonomy" id="198703"/>
    <lineage>
        <taxon>Bacteria</taxon>
        <taxon>Pseudomonadati</taxon>
        <taxon>Aquificota</taxon>
        <taxon>Aquificia</taxon>
        <taxon>Aquificales</taxon>
        <taxon>Hydrogenothermaceae</taxon>
        <taxon>Persephonella</taxon>
    </lineage>
</organism>
<comment type="function">
    <text evidence="17">Catalyzes the addition of meso-diaminopimelic acid to the nucleotide precursor UDP-N-acetylmuramoyl-L-alanyl-D-glutamate (UMAG) in the biosynthesis of bacterial cell-wall peptidoglycan.</text>
</comment>
<dbReference type="InterPro" id="IPR036565">
    <property type="entry name" value="Mur-like_cat_sf"/>
</dbReference>
<accession>A0A285ND38</accession>
<feature type="binding site" evidence="17">
    <location>
        <begin position="117"/>
        <end position="123"/>
    </location>
    <ligand>
        <name>ATP</name>
        <dbReference type="ChEBI" id="CHEBI:30616"/>
    </ligand>
</feature>
<feature type="binding site" evidence="17">
    <location>
        <position position="385"/>
    </location>
    <ligand>
        <name>meso-2,6-diaminopimelate</name>
        <dbReference type="ChEBI" id="CHEBI:57791"/>
    </ligand>
</feature>
<evidence type="ECO:0000256" key="1">
    <source>
        <dbReference type="ARBA" id="ARBA00005898"/>
    </source>
</evidence>
<evidence type="ECO:0000256" key="16">
    <source>
        <dbReference type="ARBA" id="ARBA00081560"/>
    </source>
</evidence>
<dbReference type="Pfam" id="PF08245">
    <property type="entry name" value="Mur_ligase_M"/>
    <property type="match status" value="1"/>
</dbReference>
<evidence type="ECO:0000256" key="14">
    <source>
        <dbReference type="ARBA" id="ARBA00075482"/>
    </source>
</evidence>
<evidence type="ECO:0000259" key="19">
    <source>
        <dbReference type="Pfam" id="PF01225"/>
    </source>
</evidence>
<keyword evidence="6 17" id="KW-0067">ATP-binding</keyword>
<dbReference type="Gene3D" id="3.90.190.20">
    <property type="entry name" value="Mur ligase, C-terminal domain"/>
    <property type="match status" value="1"/>
</dbReference>
<keyword evidence="10 17" id="KW-0961">Cell wall biogenesis/degradation</keyword>
<dbReference type="Gene3D" id="3.40.1190.10">
    <property type="entry name" value="Mur-like, catalytic domain"/>
    <property type="match status" value="1"/>
</dbReference>
<dbReference type="NCBIfam" id="NF001126">
    <property type="entry name" value="PRK00139.1-4"/>
    <property type="match status" value="1"/>
</dbReference>
<dbReference type="Gene3D" id="3.40.1390.10">
    <property type="entry name" value="MurE/MurF, N-terminal domain"/>
    <property type="match status" value="1"/>
</dbReference>
<dbReference type="Pfam" id="PF01225">
    <property type="entry name" value="Mur_ligase"/>
    <property type="match status" value="1"/>
</dbReference>
<dbReference type="PANTHER" id="PTHR23135:SF4">
    <property type="entry name" value="UDP-N-ACETYLMURAMOYL-L-ALANYL-D-GLUTAMATE--2,6-DIAMINOPIMELATE LIGASE MURE HOMOLOG, CHLOROPLASTIC"/>
    <property type="match status" value="1"/>
</dbReference>
<dbReference type="UniPathway" id="UPA00219"/>
<keyword evidence="9 17" id="KW-0131">Cell cycle</keyword>
<comment type="PTM">
    <text evidence="17">Carboxylation is probably crucial for Mg(2+) binding and, consequently, for the gamma-phosphate positioning of ATP.</text>
</comment>
<dbReference type="Proteomes" id="UP000219036">
    <property type="component" value="Unassembled WGS sequence"/>
</dbReference>
<keyword evidence="17" id="KW-0460">Magnesium</keyword>
<keyword evidence="3 17" id="KW-0436">Ligase</keyword>
<feature type="binding site" evidence="17">
    <location>
        <begin position="159"/>
        <end position="160"/>
    </location>
    <ligand>
        <name>UDP-N-acetyl-alpha-D-muramoyl-L-alanyl-D-glutamate</name>
        <dbReference type="ChEBI" id="CHEBI:83900"/>
    </ligand>
</feature>
<dbReference type="EMBL" id="OBEI01000002">
    <property type="protein sequence ID" value="SNZ06867.1"/>
    <property type="molecule type" value="Genomic_DNA"/>
</dbReference>
<keyword evidence="5 17" id="KW-0547">Nucleotide-binding</keyword>
<dbReference type="FunFam" id="3.90.190.20:FF:000006">
    <property type="entry name" value="UDP-N-acetylmuramoyl-L-alanyl-D-glutamate--2,6-diaminopimelate ligase"/>
    <property type="match status" value="1"/>
</dbReference>
<dbReference type="InterPro" id="IPR035911">
    <property type="entry name" value="MurE/MurF_N"/>
</dbReference>
<protein>
    <recommendedName>
        <fullName evidence="13 17">UDP-N-acetylmuramoyl-L-alanyl-D-glutamate--2,6-diaminopimelate ligase</fullName>
        <ecNumber evidence="12 17">6.3.2.13</ecNumber>
    </recommendedName>
    <alternativeName>
        <fullName evidence="14 17">Meso-A2pm-adding enzyme</fullName>
    </alternativeName>
    <alternativeName>
        <fullName evidence="15 17">Meso-diaminopimelate-adding enzyme</fullName>
    </alternativeName>
    <alternativeName>
        <fullName evidence="16 17">UDP-MurNAc-L-Ala-D-Glu:meso-diaminopimelate ligase</fullName>
    </alternativeName>
    <alternativeName>
        <fullName evidence="17">UDP-MurNAc-tripeptide synthetase</fullName>
    </alternativeName>
    <alternativeName>
        <fullName evidence="17">UDP-N-acetylmuramyl-tripeptide synthetase</fullName>
    </alternativeName>
</protein>
<evidence type="ECO:0000256" key="10">
    <source>
        <dbReference type="ARBA" id="ARBA00023316"/>
    </source>
</evidence>
<feature type="binding site" evidence="17">
    <location>
        <position position="464"/>
    </location>
    <ligand>
        <name>meso-2,6-diaminopimelate</name>
        <dbReference type="ChEBI" id="CHEBI:57791"/>
    </ligand>
</feature>
<feature type="domain" description="Mur ligase N-terminal catalytic" evidence="19">
    <location>
        <begin position="24"/>
        <end position="88"/>
    </location>
</feature>
<keyword evidence="2 17" id="KW-0963">Cytoplasm</keyword>
<evidence type="ECO:0000256" key="9">
    <source>
        <dbReference type="ARBA" id="ARBA00023306"/>
    </source>
</evidence>
<evidence type="ECO:0000256" key="13">
    <source>
        <dbReference type="ARBA" id="ARBA00072883"/>
    </source>
</evidence>
<gene>
    <name evidence="17" type="primary">murE</name>
    <name evidence="22" type="ORF">SAMN06265182_0825</name>
</gene>
<evidence type="ECO:0000256" key="5">
    <source>
        <dbReference type="ARBA" id="ARBA00022741"/>
    </source>
</evidence>
<dbReference type="EC" id="6.3.2.13" evidence="12 17"/>
<dbReference type="NCBIfam" id="TIGR01085">
    <property type="entry name" value="murE"/>
    <property type="match status" value="1"/>
</dbReference>
<evidence type="ECO:0000256" key="8">
    <source>
        <dbReference type="ARBA" id="ARBA00022984"/>
    </source>
</evidence>
<keyword evidence="4 17" id="KW-0132">Cell division</keyword>
<dbReference type="GO" id="GO:0009252">
    <property type="term" value="P:peptidoglycan biosynthetic process"/>
    <property type="evidence" value="ECO:0007669"/>
    <property type="project" value="UniProtKB-UniRule"/>
</dbReference>
<comment type="caution">
    <text evidence="17">Lacks conserved residue(s) required for the propagation of feature annotation.</text>
</comment>
<dbReference type="GO" id="GO:0005524">
    <property type="term" value="F:ATP binding"/>
    <property type="evidence" value="ECO:0007669"/>
    <property type="project" value="UniProtKB-UniRule"/>
</dbReference>
<dbReference type="HAMAP" id="MF_00208">
    <property type="entry name" value="MurE"/>
    <property type="match status" value="1"/>
</dbReference>
<evidence type="ECO:0000256" key="3">
    <source>
        <dbReference type="ARBA" id="ARBA00022598"/>
    </source>
</evidence>
<dbReference type="InterPro" id="IPR004101">
    <property type="entry name" value="Mur_ligase_C"/>
</dbReference>
<evidence type="ECO:0000256" key="15">
    <source>
        <dbReference type="ARBA" id="ARBA00076158"/>
    </source>
</evidence>
<feature type="binding site" evidence="17">
    <location>
        <position position="460"/>
    </location>
    <ligand>
        <name>meso-2,6-diaminopimelate</name>
        <dbReference type="ChEBI" id="CHEBI:57791"/>
    </ligand>
</feature>
<comment type="catalytic activity">
    <reaction evidence="11 17">
        <text>UDP-N-acetyl-alpha-D-muramoyl-L-alanyl-D-glutamate + meso-2,6-diaminopimelate + ATP = UDP-N-acetyl-alpha-D-muramoyl-L-alanyl-gamma-D-glutamyl-meso-2,6-diaminopimelate + ADP + phosphate + H(+)</text>
        <dbReference type="Rhea" id="RHEA:23676"/>
        <dbReference type="ChEBI" id="CHEBI:15378"/>
        <dbReference type="ChEBI" id="CHEBI:30616"/>
        <dbReference type="ChEBI" id="CHEBI:43474"/>
        <dbReference type="ChEBI" id="CHEBI:57791"/>
        <dbReference type="ChEBI" id="CHEBI:83900"/>
        <dbReference type="ChEBI" id="CHEBI:83905"/>
        <dbReference type="ChEBI" id="CHEBI:456216"/>
        <dbReference type="EC" id="6.3.2.13"/>
    </reaction>
</comment>
<evidence type="ECO:0000256" key="11">
    <source>
        <dbReference type="ARBA" id="ARBA00050251"/>
    </source>
</evidence>
<dbReference type="InterPro" id="IPR036615">
    <property type="entry name" value="Mur_ligase_C_dom_sf"/>
</dbReference>
<comment type="similarity">
    <text evidence="1 17">Belongs to the MurCDEF family. MurE subfamily.</text>
</comment>
<dbReference type="SUPFAM" id="SSF63418">
    <property type="entry name" value="MurE/MurF N-terminal domain"/>
    <property type="match status" value="1"/>
</dbReference>
<evidence type="ECO:0000256" key="18">
    <source>
        <dbReference type="RuleBase" id="RU004135"/>
    </source>
</evidence>
<proteinExistence type="inferred from homology"/>
<dbReference type="GO" id="GO:0071555">
    <property type="term" value="P:cell wall organization"/>
    <property type="evidence" value="ECO:0007669"/>
    <property type="project" value="UniProtKB-KW"/>
</dbReference>
<evidence type="ECO:0000256" key="2">
    <source>
        <dbReference type="ARBA" id="ARBA00022490"/>
    </source>
</evidence>
<evidence type="ECO:0000259" key="20">
    <source>
        <dbReference type="Pfam" id="PF02875"/>
    </source>
</evidence>
<feature type="short sequence motif" description="Meso-diaminopimelate recognition motif" evidence="17">
    <location>
        <begin position="409"/>
        <end position="412"/>
    </location>
</feature>
<feature type="domain" description="Mur ligase C-terminal" evidence="20">
    <location>
        <begin position="337"/>
        <end position="462"/>
    </location>
</feature>
<comment type="subcellular location">
    <subcellularLocation>
        <location evidence="17 18">Cytoplasm</location>
    </subcellularLocation>
</comment>
<feature type="binding site" evidence="17">
    <location>
        <position position="194"/>
    </location>
    <ligand>
        <name>UDP-N-acetyl-alpha-D-muramoyl-L-alanyl-D-glutamate</name>
        <dbReference type="ChEBI" id="CHEBI:83900"/>
    </ligand>
</feature>
<evidence type="ECO:0000313" key="23">
    <source>
        <dbReference type="Proteomes" id="UP000219036"/>
    </source>
</evidence>
<dbReference type="GO" id="GO:0051301">
    <property type="term" value="P:cell division"/>
    <property type="evidence" value="ECO:0007669"/>
    <property type="project" value="UniProtKB-KW"/>
</dbReference>
<comment type="pathway">
    <text evidence="17 18">Cell wall biogenesis; peptidoglycan biosynthesis.</text>
</comment>
<feature type="binding site" evidence="17">
    <location>
        <position position="192"/>
    </location>
    <ligand>
        <name>UDP-N-acetyl-alpha-D-muramoyl-L-alanyl-D-glutamate</name>
        <dbReference type="ChEBI" id="CHEBI:83900"/>
    </ligand>
</feature>
<keyword evidence="8 17" id="KW-0573">Peptidoglycan synthesis</keyword>
<dbReference type="InterPro" id="IPR013221">
    <property type="entry name" value="Mur_ligase_cen"/>
</dbReference>
<keyword evidence="23" id="KW-1185">Reference proteome</keyword>
<dbReference type="GO" id="GO:0008360">
    <property type="term" value="P:regulation of cell shape"/>
    <property type="evidence" value="ECO:0007669"/>
    <property type="project" value="UniProtKB-KW"/>
</dbReference>
<evidence type="ECO:0000259" key="21">
    <source>
        <dbReference type="Pfam" id="PF08245"/>
    </source>
</evidence>
<feature type="modified residue" description="N6-carboxylysine" evidence="17">
    <location>
        <position position="226"/>
    </location>
</feature>
<dbReference type="GO" id="GO:0008765">
    <property type="term" value="F:UDP-N-acetylmuramoylalanyl-D-glutamate-2,6-diaminopimelate ligase activity"/>
    <property type="evidence" value="ECO:0007669"/>
    <property type="project" value="UniProtKB-UniRule"/>
</dbReference>
<dbReference type="AlphaFoldDB" id="A0A285ND38"/>
<dbReference type="GO" id="GO:0000287">
    <property type="term" value="F:magnesium ion binding"/>
    <property type="evidence" value="ECO:0007669"/>
    <property type="project" value="UniProtKB-UniRule"/>
</dbReference>
<dbReference type="GO" id="GO:0004326">
    <property type="term" value="F:tetrahydrofolylpolyglutamate synthase activity"/>
    <property type="evidence" value="ECO:0007669"/>
    <property type="project" value="InterPro"/>
</dbReference>